<feature type="transmembrane region" description="Helical" evidence="9">
    <location>
        <begin position="84"/>
        <end position="105"/>
    </location>
</feature>
<feature type="transmembrane region" description="Helical" evidence="9">
    <location>
        <begin position="179"/>
        <end position="199"/>
    </location>
</feature>
<evidence type="ECO:0000256" key="5">
    <source>
        <dbReference type="ARBA" id="ARBA00022989"/>
    </source>
</evidence>
<keyword evidence="2" id="KW-0813">Transport</keyword>
<feature type="transmembrane region" description="Helical" evidence="9">
    <location>
        <begin position="21"/>
        <end position="46"/>
    </location>
</feature>
<feature type="transmembrane region" description="Helical" evidence="9">
    <location>
        <begin position="111"/>
        <end position="130"/>
    </location>
</feature>
<keyword evidence="4 9" id="KW-0812">Transmembrane</keyword>
<name>A0A1T4TDH4_9ACTN</name>
<sequence length="409" mass="40132">MPLARLVIDLSPLRSSGPFRVLFAVRVVSLFAGGFRLVALPIQVYAMTGSSFLVASVGIVNGVASFGGTLVGGLLADRWDRRRLIVAAAVIEVGVLALFAVNAYLPAPSLGPIYLGAAVNGVAGTAGLIAQQAAVPALVGASRVAAAGALFAVTAQFGAMAAPALGGVAISAWGVGPGYAGTAVIAAGCAVAVAFLPPLRPARGTQRTSAPADVVEGLAFVRRDPLVRPLLVLGFAQVLFTTPLALVPEFTDRVLGGGAALAGLLYTAPAIGALPASLTSGWTSHVRGGGPVVLGAVALCGVAVTALGASGGAVAAFAALLLLGCGQAIEEILRYALIQRHTPDALRGRVTAAWTAQATVGGSLGATGLGVAAALAGPAVALVVSGLLCVAATVAVAVTEPGLRARGAG</sequence>
<evidence type="ECO:0000313" key="11">
    <source>
        <dbReference type="EMBL" id="SKA38446.1"/>
    </source>
</evidence>
<dbReference type="CDD" id="cd06173">
    <property type="entry name" value="MFS_MefA_like"/>
    <property type="match status" value="1"/>
</dbReference>
<feature type="transmembrane region" description="Helical" evidence="9">
    <location>
        <begin position="52"/>
        <end position="72"/>
    </location>
</feature>
<comment type="subcellular location">
    <subcellularLocation>
        <location evidence="1">Cell inner membrane</location>
        <topology evidence="1">Multi-pass membrane protein</topology>
    </subcellularLocation>
</comment>
<dbReference type="RefSeq" id="WP_078764040.1">
    <property type="nucleotide sequence ID" value="NZ_FUWS01000019.1"/>
</dbReference>
<dbReference type="AlphaFoldDB" id="A0A1T4TDH4"/>
<feature type="transmembrane region" description="Helical" evidence="9">
    <location>
        <begin position="354"/>
        <end position="373"/>
    </location>
</feature>
<feature type="domain" description="Major facilitator superfamily (MFS) profile" evidence="10">
    <location>
        <begin position="10"/>
        <end position="404"/>
    </location>
</feature>
<dbReference type="NCBIfam" id="NF007792">
    <property type="entry name" value="PRK10489.1"/>
    <property type="match status" value="1"/>
</dbReference>
<keyword evidence="5 9" id="KW-1133">Transmembrane helix</keyword>
<evidence type="ECO:0000256" key="7">
    <source>
        <dbReference type="ARBA" id="ARBA00038075"/>
    </source>
</evidence>
<feature type="transmembrane region" description="Helical" evidence="9">
    <location>
        <begin position="230"/>
        <end position="248"/>
    </location>
</feature>
<evidence type="ECO:0000256" key="6">
    <source>
        <dbReference type="ARBA" id="ARBA00023136"/>
    </source>
</evidence>
<evidence type="ECO:0000256" key="8">
    <source>
        <dbReference type="ARBA" id="ARBA00040914"/>
    </source>
</evidence>
<evidence type="ECO:0000256" key="9">
    <source>
        <dbReference type="SAM" id="Phobius"/>
    </source>
</evidence>
<dbReference type="PANTHER" id="PTHR23513:SF9">
    <property type="entry name" value="ENTEROBACTIN EXPORTER ENTS"/>
    <property type="match status" value="1"/>
</dbReference>
<dbReference type="EMBL" id="FUWS01000019">
    <property type="protein sequence ID" value="SKA38446.1"/>
    <property type="molecule type" value="Genomic_DNA"/>
</dbReference>
<dbReference type="InterPro" id="IPR036259">
    <property type="entry name" value="MFS_trans_sf"/>
</dbReference>
<dbReference type="GO" id="GO:0005886">
    <property type="term" value="C:plasma membrane"/>
    <property type="evidence" value="ECO:0007669"/>
    <property type="project" value="UniProtKB-SubCell"/>
</dbReference>
<organism evidence="11 12">
    <name type="scientific">Marinactinospora thermotolerans DSM 45154</name>
    <dbReference type="NCBI Taxonomy" id="1122192"/>
    <lineage>
        <taxon>Bacteria</taxon>
        <taxon>Bacillati</taxon>
        <taxon>Actinomycetota</taxon>
        <taxon>Actinomycetes</taxon>
        <taxon>Streptosporangiales</taxon>
        <taxon>Nocardiopsidaceae</taxon>
        <taxon>Marinactinospora</taxon>
    </lineage>
</organism>
<evidence type="ECO:0000256" key="3">
    <source>
        <dbReference type="ARBA" id="ARBA00022475"/>
    </source>
</evidence>
<dbReference type="InterPro" id="IPR020846">
    <property type="entry name" value="MFS_dom"/>
</dbReference>
<proteinExistence type="inferred from homology"/>
<dbReference type="STRING" id="1122192.SAMN02745673_04828"/>
<dbReference type="PANTHER" id="PTHR23513">
    <property type="entry name" value="INTEGRAL MEMBRANE EFFLUX PROTEIN-RELATED"/>
    <property type="match status" value="1"/>
</dbReference>
<feature type="transmembrane region" description="Helical" evidence="9">
    <location>
        <begin position="150"/>
        <end position="173"/>
    </location>
</feature>
<dbReference type="OrthoDB" id="5494559at2"/>
<dbReference type="InterPro" id="IPR011701">
    <property type="entry name" value="MFS"/>
</dbReference>
<feature type="transmembrane region" description="Helical" evidence="9">
    <location>
        <begin position="379"/>
        <end position="398"/>
    </location>
</feature>
<comment type="similarity">
    <text evidence="7">Belongs to the major facilitator superfamily. Drug:H(+) antiporter-3 (DHA3) (TC 2.A.1.21) family.</text>
</comment>
<dbReference type="PROSITE" id="PS50850">
    <property type="entry name" value="MFS"/>
    <property type="match status" value="1"/>
</dbReference>
<dbReference type="SUPFAM" id="SSF103473">
    <property type="entry name" value="MFS general substrate transporter"/>
    <property type="match status" value="1"/>
</dbReference>
<evidence type="ECO:0000256" key="2">
    <source>
        <dbReference type="ARBA" id="ARBA00022448"/>
    </source>
</evidence>
<dbReference type="GO" id="GO:0022857">
    <property type="term" value="F:transmembrane transporter activity"/>
    <property type="evidence" value="ECO:0007669"/>
    <property type="project" value="InterPro"/>
</dbReference>
<reference evidence="11 12" key="1">
    <citation type="submission" date="2017-02" db="EMBL/GenBank/DDBJ databases">
        <authorList>
            <person name="Peterson S.W."/>
        </authorList>
    </citation>
    <scope>NUCLEOTIDE SEQUENCE [LARGE SCALE GENOMIC DNA]</scope>
    <source>
        <strain evidence="11 12">DSM 45154</strain>
    </source>
</reference>
<dbReference type="Gene3D" id="1.20.1250.20">
    <property type="entry name" value="MFS general substrate transporter like domains"/>
    <property type="match status" value="1"/>
</dbReference>
<evidence type="ECO:0000313" key="12">
    <source>
        <dbReference type="Proteomes" id="UP000190637"/>
    </source>
</evidence>
<feature type="transmembrane region" description="Helical" evidence="9">
    <location>
        <begin position="288"/>
        <end position="307"/>
    </location>
</feature>
<keyword evidence="12" id="KW-1185">Reference proteome</keyword>
<evidence type="ECO:0000259" key="10">
    <source>
        <dbReference type="PROSITE" id="PS50850"/>
    </source>
</evidence>
<keyword evidence="6 9" id="KW-0472">Membrane</keyword>
<dbReference type="Proteomes" id="UP000190637">
    <property type="component" value="Unassembled WGS sequence"/>
</dbReference>
<gene>
    <name evidence="11" type="ORF">SAMN02745673_04828</name>
</gene>
<accession>A0A1T4TDH4</accession>
<evidence type="ECO:0000256" key="1">
    <source>
        <dbReference type="ARBA" id="ARBA00004429"/>
    </source>
</evidence>
<evidence type="ECO:0000256" key="4">
    <source>
        <dbReference type="ARBA" id="ARBA00022692"/>
    </source>
</evidence>
<keyword evidence="3" id="KW-1003">Cell membrane</keyword>
<feature type="transmembrane region" description="Helical" evidence="9">
    <location>
        <begin position="254"/>
        <end position="276"/>
    </location>
</feature>
<dbReference type="Pfam" id="PF07690">
    <property type="entry name" value="MFS_1"/>
    <property type="match status" value="1"/>
</dbReference>
<protein>
    <recommendedName>
        <fullName evidence="8">Multidrug efflux pump Tap</fullName>
    </recommendedName>
</protein>